<evidence type="ECO:0000313" key="3">
    <source>
        <dbReference type="Proteomes" id="UP000218811"/>
    </source>
</evidence>
<accession>A0A2H3JRN2</accession>
<name>A0A2H3JRN2_WOLCO</name>
<feature type="region of interest" description="Disordered" evidence="1">
    <location>
        <begin position="300"/>
        <end position="355"/>
    </location>
</feature>
<dbReference type="AlphaFoldDB" id="A0A2H3JRN2"/>
<organism evidence="2 3">
    <name type="scientific">Wolfiporia cocos (strain MD-104)</name>
    <name type="common">Brown rot fungus</name>
    <dbReference type="NCBI Taxonomy" id="742152"/>
    <lineage>
        <taxon>Eukaryota</taxon>
        <taxon>Fungi</taxon>
        <taxon>Dikarya</taxon>
        <taxon>Basidiomycota</taxon>
        <taxon>Agaricomycotina</taxon>
        <taxon>Agaricomycetes</taxon>
        <taxon>Polyporales</taxon>
        <taxon>Phaeolaceae</taxon>
        <taxon>Wolfiporia</taxon>
    </lineage>
</organism>
<evidence type="ECO:0000256" key="1">
    <source>
        <dbReference type="SAM" id="MobiDB-lite"/>
    </source>
</evidence>
<gene>
    <name evidence="2" type="ORF">WOLCODRAFT_165258</name>
</gene>
<feature type="compositionally biased region" description="Basic and acidic residues" evidence="1">
    <location>
        <begin position="311"/>
        <end position="328"/>
    </location>
</feature>
<evidence type="ECO:0000313" key="2">
    <source>
        <dbReference type="EMBL" id="PCH44591.1"/>
    </source>
</evidence>
<feature type="compositionally biased region" description="Basic residues" evidence="1">
    <location>
        <begin position="237"/>
        <end position="250"/>
    </location>
</feature>
<dbReference type="Proteomes" id="UP000218811">
    <property type="component" value="Unassembled WGS sequence"/>
</dbReference>
<feature type="compositionally biased region" description="Basic residues" evidence="1">
    <location>
        <begin position="75"/>
        <end position="85"/>
    </location>
</feature>
<feature type="region of interest" description="Disordered" evidence="1">
    <location>
        <begin position="1"/>
        <end position="22"/>
    </location>
</feature>
<feature type="region of interest" description="Disordered" evidence="1">
    <location>
        <begin position="197"/>
        <end position="255"/>
    </location>
</feature>
<feature type="compositionally biased region" description="Basic and acidic residues" evidence="1">
    <location>
        <begin position="214"/>
        <end position="227"/>
    </location>
</feature>
<protein>
    <submittedName>
        <fullName evidence="2">Uncharacterized protein</fullName>
    </submittedName>
</protein>
<proteinExistence type="predicted"/>
<feature type="region of interest" description="Disordered" evidence="1">
    <location>
        <begin position="44"/>
        <end position="85"/>
    </location>
</feature>
<keyword evidence="3" id="KW-1185">Reference proteome</keyword>
<reference evidence="2 3" key="1">
    <citation type="journal article" date="2012" name="Science">
        <title>The Paleozoic origin of enzymatic lignin decomposition reconstructed from 31 fungal genomes.</title>
        <authorList>
            <person name="Floudas D."/>
            <person name="Binder M."/>
            <person name="Riley R."/>
            <person name="Barry K."/>
            <person name="Blanchette R.A."/>
            <person name="Henrissat B."/>
            <person name="Martinez A.T."/>
            <person name="Otillar R."/>
            <person name="Spatafora J.W."/>
            <person name="Yadav J.S."/>
            <person name="Aerts A."/>
            <person name="Benoit I."/>
            <person name="Boyd A."/>
            <person name="Carlson A."/>
            <person name="Copeland A."/>
            <person name="Coutinho P.M."/>
            <person name="de Vries R.P."/>
            <person name="Ferreira P."/>
            <person name="Findley K."/>
            <person name="Foster B."/>
            <person name="Gaskell J."/>
            <person name="Glotzer D."/>
            <person name="Gorecki P."/>
            <person name="Heitman J."/>
            <person name="Hesse C."/>
            <person name="Hori C."/>
            <person name="Igarashi K."/>
            <person name="Jurgens J.A."/>
            <person name="Kallen N."/>
            <person name="Kersten P."/>
            <person name="Kohler A."/>
            <person name="Kuees U."/>
            <person name="Kumar T.K.A."/>
            <person name="Kuo A."/>
            <person name="LaButti K."/>
            <person name="Larrondo L.F."/>
            <person name="Lindquist E."/>
            <person name="Ling A."/>
            <person name="Lombard V."/>
            <person name="Lucas S."/>
            <person name="Lundell T."/>
            <person name="Martin R."/>
            <person name="McLaughlin D.J."/>
            <person name="Morgenstern I."/>
            <person name="Morin E."/>
            <person name="Murat C."/>
            <person name="Nagy L.G."/>
            <person name="Nolan M."/>
            <person name="Ohm R.A."/>
            <person name="Patyshakuliyeva A."/>
            <person name="Rokas A."/>
            <person name="Ruiz-Duenas F.J."/>
            <person name="Sabat G."/>
            <person name="Salamov A."/>
            <person name="Samejima M."/>
            <person name="Schmutz J."/>
            <person name="Slot J.C."/>
            <person name="St John F."/>
            <person name="Stenlid J."/>
            <person name="Sun H."/>
            <person name="Sun S."/>
            <person name="Syed K."/>
            <person name="Tsang A."/>
            <person name="Wiebenga A."/>
            <person name="Young D."/>
            <person name="Pisabarro A."/>
            <person name="Eastwood D.C."/>
            <person name="Martin F."/>
            <person name="Cullen D."/>
            <person name="Grigoriev I.V."/>
            <person name="Hibbett D.S."/>
        </authorList>
    </citation>
    <scope>NUCLEOTIDE SEQUENCE [LARGE SCALE GENOMIC DNA]</scope>
    <source>
        <strain evidence="2 3">MD-104</strain>
    </source>
</reference>
<sequence>MNRVRVPGRVPQTAGLSSASENSRVESMFAGCVYVTREGHASARCTPTNMNADLDDPGRSRRPRGGSPGSARSTPHPRRRASRPISHKCTLCARASLLRYCPEPSTDQRRAGVPCAVRASRTGPRRATLGPRGPARRDALRRQRPRPRPYARSGRSATPPPAGVRAREAREPRGLYVKLEWAPDASPGWVRRGGSPLAREAGMGAPSCTSRLVSRREEGGAGAERRRGPCAVQPTHVPRHGTAPRRRRRGQGPWESLARPCVVTYGVRHGRDDGLAPRKGRAPLSEFLTLLVDRAAGQASRPSFVLPHSHPPSEDQPPRGQKRAHEDDAIATEDPGASRPLLLARTGGRARRRRR</sequence>
<feature type="region of interest" description="Disordered" evidence="1">
    <location>
        <begin position="104"/>
        <end position="169"/>
    </location>
</feature>
<dbReference type="EMBL" id="KB468157">
    <property type="protein sequence ID" value="PCH44591.1"/>
    <property type="molecule type" value="Genomic_DNA"/>
</dbReference>